<protein>
    <submittedName>
        <fullName evidence="1">Uncharacterized protein</fullName>
    </submittedName>
</protein>
<name>A0A3D9BA71_9FLAO</name>
<dbReference type="Proteomes" id="UP000256257">
    <property type="component" value="Unassembled WGS sequence"/>
</dbReference>
<comment type="caution">
    <text evidence="1">The sequence shown here is derived from an EMBL/GenBank/DDBJ whole genome shotgun (WGS) entry which is preliminary data.</text>
</comment>
<keyword evidence="2" id="KW-1185">Reference proteome</keyword>
<reference evidence="1 2" key="1">
    <citation type="submission" date="2018-06" db="EMBL/GenBank/DDBJ databases">
        <title>Novel Chryseobacterium species.</title>
        <authorList>
            <person name="Newman J."/>
            <person name="Hugo C."/>
            <person name="Oosthuizen L."/>
            <person name="Charimba G."/>
        </authorList>
    </citation>
    <scope>NUCLEOTIDE SEQUENCE [LARGE SCALE GENOMIC DNA]</scope>
    <source>
        <strain evidence="1 2">7_F195</strain>
    </source>
</reference>
<dbReference type="AlphaFoldDB" id="A0A3D9BA71"/>
<dbReference type="OrthoDB" id="1271837at2"/>
<dbReference type="RefSeq" id="WP_115926043.1">
    <property type="nucleotide sequence ID" value="NZ_QNVV01000001.1"/>
</dbReference>
<sequence>MKYNEALKYKNESVKKADHSVLENYHIVIVPADTDESARYIADYSKEPDQFKDSSCKEYCSNGEFEVVSFRKEPEAE</sequence>
<evidence type="ECO:0000313" key="1">
    <source>
        <dbReference type="EMBL" id="REC50217.1"/>
    </source>
</evidence>
<organism evidence="1 2">
    <name type="scientific">Chryseobacterium pennipullorum</name>
    <dbReference type="NCBI Taxonomy" id="2258963"/>
    <lineage>
        <taxon>Bacteria</taxon>
        <taxon>Pseudomonadati</taxon>
        <taxon>Bacteroidota</taxon>
        <taxon>Flavobacteriia</taxon>
        <taxon>Flavobacteriales</taxon>
        <taxon>Weeksellaceae</taxon>
        <taxon>Chryseobacterium group</taxon>
        <taxon>Chryseobacterium</taxon>
    </lineage>
</organism>
<dbReference type="EMBL" id="QNVV01000001">
    <property type="protein sequence ID" value="REC50217.1"/>
    <property type="molecule type" value="Genomic_DNA"/>
</dbReference>
<proteinExistence type="predicted"/>
<evidence type="ECO:0000313" key="2">
    <source>
        <dbReference type="Proteomes" id="UP000256257"/>
    </source>
</evidence>
<gene>
    <name evidence="1" type="ORF">DRF67_01405</name>
</gene>
<accession>A0A3D9BA71</accession>